<dbReference type="EMBL" id="CP113520">
    <property type="protein sequence ID" value="WAJ28749.1"/>
    <property type="molecule type" value="Genomic_DNA"/>
</dbReference>
<gene>
    <name evidence="1" type="ORF">OXU80_00390</name>
</gene>
<proteinExistence type="predicted"/>
<evidence type="ECO:0000313" key="2">
    <source>
        <dbReference type="Proteomes" id="UP001163223"/>
    </source>
</evidence>
<evidence type="ECO:0000313" key="1">
    <source>
        <dbReference type="EMBL" id="WAJ28749.1"/>
    </source>
</evidence>
<accession>A0ACD4NPG6</accession>
<dbReference type="Proteomes" id="UP001163223">
    <property type="component" value="Chromosome"/>
</dbReference>
<reference evidence="1" key="1">
    <citation type="submission" date="2022-11" db="EMBL/GenBank/DDBJ databases">
        <title>beta-Carotene-producing bacterium, Jeongeuplla avenae sp. nov., alleviates the salt stress of Arabidopsis seedlings.</title>
        <authorList>
            <person name="Jiang L."/>
            <person name="Lee J."/>
        </authorList>
    </citation>
    <scope>NUCLEOTIDE SEQUENCE</scope>
    <source>
        <strain evidence="1">DY_R2A_6</strain>
    </source>
</reference>
<keyword evidence="2" id="KW-1185">Reference proteome</keyword>
<protein>
    <submittedName>
        <fullName evidence="1">Iron-siderophore ABC transporter substrate-binding protein</fullName>
    </submittedName>
</protein>
<sequence>MKAHSFRRPARQSAAAVSLDDPQGRLASQQQFLEGFQSVGARQASRRAVLAGLAALLAAPVLPARAALPRIAVLDYALAETLIALGLPPVGLSNARGWSRWVVEPALPAGTVDLGIDLAVNREVLAGLKPDLILTTDYVAAQEDALSAIAPVKRLTIYDGSAPVLDKAKAVTLALGQAVGRAAEASRFVAETEADFADLKRRNVQANRRPVLVLSFMDARHVRVYGRPGLAAGVLDAIGIPNAWEPETNLWGFETVPVERLARAGEADILVLDPVPPDALPTLQRSPLWRELPAVKRGRLTILPPALMFGALPSARRFARLATEGPST</sequence>
<name>A0ACD4NPG6_9HYPH</name>
<organism evidence="1 2">
    <name type="scientific">Antarcticirhabdus aurantiaca</name>
    <dbReference type="NCBI Taxonomy" id="2606717"/>
    <lineage>
        <taxon>Bacteria</taxon>
        <taxon>Pseudomonadati</taxon>
        <taxon>Pseudomonadota</taxon>
        <taxon>Alphaproteobacteria</taxon>
        <taxon>Hyphomicrobiales</taxon>
        <taxon>Aurantimonadaceae</taxon>
        <taxon>Antarcticirhabdus</taxon>
    </lineage>
</organism>